<accession>A0A5A9W6P4</accession>
<dbReference type="Pfam" id="PF00990">
    <property type="entry name" value="GGDEF"/>
    <property type="match status" value="1"/>
</dbReference>
<dbReference type="InterPro" id="IPR029787">
    <property type="entry name" value="Nucleotide_cyclase"/>
</dbReference>
<dbReference type="PROSITE" id="PS50883">
    <property type="entry name" value="EAL"/>
    <property type="match status" value="1"/>
</dbReference>
<dbReference type="EC" id="3.1.4.52" evidence="1"/>
<dbReference type="SMART" id="SM00267">
    <property type="entry name" value="GGDEF"/>
    <property type="match status" value="1"/>
</dbReference>
<dbReference type="InterPro" id="IPR001633">
    <property type="entry name" value="EAL_dom"/>
</dbReference>
<name>A0A5A9W6P4_9GAMM</name>
<evidence type="ECO:0000256" key="1">
    <source>
        <dbReference type="ARBA" id="ARBA00012282"/>
    </source>
</evidence>
<dbReference type="GO" id="GO:0071111">
    <property type="term" value="F:cyclic-guanylate-specific phosphodiesterase activity"/>
    <property type="evidence" value="ECO:0007669"/>
    <property type="project" value="UniProtKB-EC"/>
</dbReference>
<dbReference type="InterPro" id="IPR043128">
    <property type="entry name" value="Rev_trsase/Diguanyl_cyclase"/>
</dbReference>
<dbReference type="PANTHER" id="PTHR44757">
    <property type="entry name" value="DIGUANYLATE CYCLASE DGCP"/>
    <property type="match status" value="1"/>
</dbReference>
<dbReference type="OrthoDB" id="9804951at2"/>
<evidence type="ECO:0000256" key="2">
    <source>
        <dbReference type="ARBA" id="ARBA00022636"/>
    </source>
</evidence>
<dbReference type="FunFam" id="3.20.20.450:FF:000001">
    <property type="entry name" value="Cyclic di-GMP phosphodiesterase yahA"/>
    <property type="match status" value="1"/>
</dbReference>
<organism evidence="6 7">
    <name type="scientific">Nitrincola tapanii</name>
    <dbReference type="NCBI Taxonomy" id="1708751"/>
    <lineage>
        <taxon>Bacteria</taxon>
        <taxon>Pseudomonadati</taxon>
        <taxon>Pseudomonadota</taxon>
        <taxon>Gammaproteobacteria</taxon>
        <taxon>Oceanospirillales</taxon>
        <taxon>Oceanospirillaceae</taxon>
        <taxon>Nitrincola</taxon>
    </lineage>
</organism>
<protein>
    <recommendedName>
        <fullName evidence="1">cyclic-guanylate-specific phosphodiesterase</fullName>
        <ecNumber evidence="1">3.1.4.52</ecNumber>
    </recommendedName>
</protein>
<keyword evidence="2" id="KW-0973">c-di-GMP</keyword>
<feature type="domain" description="EAL" evidence="4">
    <location>
        <begin position="500"/>
        <end position="753"/>
    </location>
</feature>
<sequence length="756" mass="85895">MRKLTTDLLRQRILRFAAFSILLTGLLVASATVFSLYREVRGHSEQQAAARVLSQMQTLDQLFSRFDEVARQISSRTQIREALSAFNQGEMTLEALQTFTLPRLMEPLRASEDALGLLRMDQLGQEVVRTGEVPPEAAQRALLAVDDAATLVRGFWEAETGPSYLVASDIRDPEGRLVGRDLILFGMQSLLQWLEAQSESGESLHLIYLPSMQRISAQDLPPLLALRLSEELPNWRGQTQGLYKETDLDRVVFYHTLQEHPDWMLLSQHSHSQLYASTMKILAWPLMVTLLLLAAGVLVTALVMRPLLARLSDAYLRQREAEQQIHQLINFDRLTGLPNWLQLYERLHQKIEQAQPQEKMALLFLNLDRFKAINESLGHQSGDQLLRLVAARLRAFVGQDEALARSGGDEFLFLYPYRGSDAQVEAVAQRLLAAFQMPFELEGREVHMATTLGISLFPRDARSPEDLLKHADTALIRAKEQGRKGFQFYQADMSQSSRERFELEADLRIALEQQSLQIYYQPQVCLASNQIVGVEALIRWPHPEKGMIPPDRFIGLAEENGLIHPLGAWVLRRACEDAARWYQQGYALRVSVNVSARQLNRSAFVSQVAEVLQKTGLPAKYLELELTETYLFENFTRSARVLRRLQQLGVSLALDDFGTGYSSLNYLRRLRLPRLKIDRSFISGLPENREDLVLVSTILAMAQSLGMKVVAEGVETDAQRQCLADLQCHEYQGYFYARPETCAELEARLMRLSERA</sequence>
<dbReference type="Proteomes" id="UP000325302">
    <property type="component" value="Unassembled WGS sequence"/>
</dbReference>
<evidence type="ECO:0000256" key="3">
    <source>
        <dbReference type="SAM" id="Phobius"/>
    </source>
</evidence>
<keyword evidence="7" id="KW-1185">Reference proteome</keyword>
<dbReference type="InterPro" id="IPR000160">
    <property type="entry name" value="GGDEF_dom"/>
</dbReference>
<comment type="caution">
    <text evidence="6">The sequence shown here is derived from an EMBL/GenBank/DDBJ whole genome shotgun (WGS) entry which is preliminary data.</text>
</comment>
<dbReference type="AlphaFoldDB" id="A0A5A9W6P4"/>
<gene>
    <name evidence="6" type="ORF">E1H14_01280</name>
</gene>
<proteinExistence type="predicted"/>
<dbReference type="PANTHER" id="PTHR44757:SF2">
    <property type="entry name" value="BIOFILM ARCHITECTURE MAINTENANCE PROTEIN MBAA"/>
    <property type="match status" value="1"/>
</dbReference>
<feature type="transmembrane region" description="Helical" evidence="3">
    <location>
        <begin position="281"/>
        <end position="303"/>
    </location>
</feature>
<evidence type="ECO:0000313" key="6">
    <source>
        <dbReference type="EMBL" id="KAA0876386.1"/>
    </source>
</evidence>
<feature type="domain" description="GGDEF" evidence="5">
    <location>
        <begin position="358"/>
        <end position="491"/>
    </location>
</feature>
<dbReference type="CDD" id="cd01949">
    <property type="entry name" value="GGDEF"/>
    <property type="match status" value="1"/>
</dbReference>
<dbReference type="SUPFAM" id="SSF141868">
    <property type="entry name" value="EAL domain-like"/>
    <property type="match status" value="1"/>
</dbReference>
<dbReference type="RefSeq" id="WP_149389635.1">
    <property type="nucleotide sequence ID" value="NZ_SMRS01000001.1"/>
</dbReference>
<dbReference type="Gene3D" id="3.30.70.270">
    <property type="match status" value="1"/>
</dbReference>
<dbReference type="CDD" id="cd01948">
    <property type="entry name" value="EAL"/>
    <property type="match status" value="1"/>
</dbReference>
<dbReference type="PROSITE" id="PS50887">
    <property type="entry name" value="GGDEF"/>
    <property type="match status" value="1"/>
</dbReference>
<dbReference type="SMART" id="SM00052">
    <property type="entry name" value="EAL"/>
    <property type="match status" value="1"/>
</dbReference>
<dbReference type="Pfam" id="PF00563">
    <property type="entry name" value="EAL"/>
    <property type="match status" value="1"/>
</dbReference>
<reference evidence="6 7" key="1">
    <citation type="submission" date="2019-03" db="EMBL/GenBank/DDBJ databases">
        <title>Nitrincola sp. nov. isolated from an Indian soda lake.</title>
        <authorList>
            <person name="Joshi A."/>
            <person name="Thite S.V."/>
            <person name="Joseph N."/>
            <person name="Dhotre D."/>
            <person name="Moorthy M."/>
            <person name="Shouche Y.S."/>
        </authorList>
    </citation>
    <scope>NUCLEOTIDE SEQUENCE [LARGE SCALE GENOMIC DNA]</scope>
    <source>
        <strain evidence="6 7">MEB193</strain>
    </source>
</reference>
<evidence type="ECO:0000313" key="7">
    <source>
        <dbReference type="Proteomes" id="UP000325302"/>
    </source>
</evidence>
<dbReference type="InterPro" id="IPR035919">
    <property type="entry name" value="EAL_sf"/>
</dbReference>
<dbReference type="NCBIfam" id="TIGR00254">
    <property type="entry name" value="GGDEF"/>
    <property type="match status" value="1"/>
</dbReference>
<dbReference type="EMBL" id="SMRS01000001">
    <property type="protein sequence ID" value="KAA0876386.1"/>
    <property type="molecule type" value="Genomic_DNA"/>
</dbReference>
<dbReference type="InterPro" id="IPR052155">
    <property type="entry name" value="Biofilm_reg_signaling"/>
</dbReference>
<keyword evidence="3" id="KW-0472">Membrane</keyword>
<dbReference type="SUPFAM" id="SSF55073">
    <property type="entry name" value="Nucleotide cyclase"/>
    <property type="match status" value="1"/>
</dbReference>
<keyword evidence="3" id="KW-1133">Transmembrane helix</keyword>
<dbReference type="Gene3D" id="3.20.20.450">
    <property type="entry name" value="EAL domain"/>
    <property type="match status" value="1"/>
</dbReference>
<keyword evidence="3" id="KW-0812">Transmembrane</keyword>
<evidence type="ECO:0000259" key="5">
    <source>
        <dbReference type="PROSITE" id="PS50887"/>
    </source>
</evidence>
<evidence type="ECO:0000259" key="4">
    <source>
        <dbReference type="PROSITE" id="PS50883"/>
    </source>
</evidence>